<dbReference type="AlphaFoldDB" id="A0A9N9QV25"/>
<dbReference type="Proteomes" id="UP001153714">
    <property type="component" value="Chromosome 11"/>
</dbReference>
<feature type="domain" description="EF-hand" evidence="6">
    <location>
        <begin position="91"/>
        <end position="126"/>
    </location>
</feature>
<dbReference type="GO" id="GO:0005509">
    <property type="term" value="F:calcium ion binding"/>
    <property type="evidence" value="ECO:0007669"/>
    <property type="project" value="InterPro"/>
</dbReference>
<dbReference type="EMBL" id="OU893342">
    <property type="protein sequence ID" value="CAG9783907.1"/>
    <property type="molecule type" value="Genomic_DNA"/>
</dbReference>
<dbReference type="PANTHER" id="PTHR23048:SF0">
    <property type="entry name" value="CALMODULIN LIKE 3"/>
    <property type="match status" value="1"/>
</dbReference>
<dbReference type="InterPro" id="IPR018247">
    <property type="entry name" value="EF_Hand_1_Ca_BS"/>
</dbReference>
<protein>
    <recommendedName>
        <fullName evidence="6">EF-hand domain-containing protein</fullName>
    </recommendedName>
</protein>
<proteinExistence type="inferred from homology"/>
<accession>A0A9N9QV25</accession>
<evidence type="ECO:0000256" key="2">
    <source>
        <dbReference type="ARBA" id="ARBA00022737"/>
    </source>
</evidence>
<gene>
    <name evidence="7" type="ORF">DIATSA_LOCUS2042</name>
</gene>
<feature type="domain" description="EF-hand" evidence="6">
    <location>
        <begin position="51"/>
        <end position="86"/>
    </location>
</feature>
<dbReference type="PROSITE" id="PS00018">
    <property type="entry name" value="EF_HAND_1"/>
    <property type="match status" value="1"/>
</dbReference>
<dbReference type="CDD" id="cd00051">
    <property type="entry name" value="EFh"/>
    <property type="match status" value="2"/>
</dbReference>
<dbReference type="FunFam" id="1.10.238.10:FF:000103">
    <property type="entry name" value="Troponin C Ib"/>
    <property type="match status" value="1"/>
</dbReference>
<organism evidence="7 8">
    <name type="scientific">Diatraea saccharalis</name>
    <name type="common">sugarcane borer</name>
    <dbReference type="NCBI Taxonomy" id="40085"/>
    <lineage>
        <taxon>Eukaryota</taxon>
        <taxon>Metazoa</taxon>
        <taxon>Ecdysozoa</taxon>
        <taxon>Arthropoda</taxon>
        <taxon>Hexapoda</taxon>
        <taxon>Insecta</taxon>
        <taxon>Pterygota</taxon>
        <taxon>Neoptera</taxon>
        <taxon>Endopterygota</taxon>
        <taxon>Lepidoptera</taxon>
        <taxon>Glossata</taxon>
        <taxon>Ditrysia</taxon>
        <taxon>Pyraloidea</taxon>
        <taxon>Crambidae</taxon>
        <taxon>Crambinae</taxon>
        <taxon>Diatraea</taxon>
    </lineage>
</organism>
<dbReference type="PANTHER" id="PTHR23048">
    <property type="entry name" value="MYOSIN LIGHT CHAIN 1, 3"/>
    <property type="match status" value="1"/>
</dbReference>
<dbReference type="Pfam" id="PF13499">
    <property type="entry name" value="EF-hand_7"/>
    <property type="match status" value="2"/>
</dbReference>
<keyword evidence="2" id="KW-0677">Repeat</keyword>
<reference evidence="7" key="1">
    <citation type="submission" date="2021-12" db="EMBL/GenBank/DDBJ databases">
        <authorList>
            <person name="King R."/>
        </authorList>
    </citation>
    <scope>NUCLEOTIDE SEQUENCE</scope>
</reference>
<evidence type="ECO:0000256" key="4">
    <source>
        <dbReference type="ARBA" id="ARBA00023179"/>
    </source>
</evidence>
<dbReference type="InterPro" id="IPR050230">
    <property type="entry name" value="CALM/Myosin/TropC-like"/>
</dbReference>
<reference evidence="7" key="2">
    <citation type="submission" date="2022-10" db="EMBL/GenBank/DDBJ databases">
        <authorList>
            <consortium name="ENA_rothamsted_submissions"/>
            <consortium name="culmorum"/>
            <person name="King R."/>
        </authorList>
    </citation>
    <scope>NUCLEOTIDE SEQUENCE</scope>
</reference>
<evidence type="ECO:0000256" key="5">
    <source>
        <dbReference type="ARBA" id="ARBA00038202"/>
    </source>
</evidence>
<keyword evidence="4" id="KW-0514">Muscle protein</keyword>
<dbReference type="InterPro" id="IPR011992">
    <property type="entry name" value="EF-hand-dom_pair"/>
</dbReference>
<sequence length="192" mass="21378">MAFVSIFLYQPQQCVAVLVLKKAFEAFDHEKKGCIGTVMVGTILGMLGHQVTDETLKEIIDEVDVDGSGELEFEEFVTLASRFMVEEDAEAMQQELKEAFRLYDKEGNGYITTGVLREILRELDDKISAEELDMMIEEIDSDGSGTVDFDANVASLAHSVSNLELRYEMPSDDFGRQAYTPASQVKADIDAL</sequence>
<evidence type="ECO:0000313" key="8">
    <source>
        <dbReference type="Proteomes" id="UP001153714"/>
    </source>
</evidence>
<dbReference type="OrthoDB" id="26525at2759"/>
<dbReference type="GO" id="GO:0016460">
    <property type="term" value="C:myosin II complex"/>
    <property type="evidence" value="ECO:0007669"/>
    <property type="project" value="TreeGrafter"/>
</dbReference>
<keyword evidence="3" id="KW-0106">Calcium</keyword>
<evidence type="ECO:0000313" key="7">
    <source>
        <dbReference type="EMBL" id="CAG9783907.1"/>
    </source>
</evidence>
<dbReference type="SUPFAM" id="SSF47473">
    <property type="entry name" value="EF-hand"/>
    <property type="match status" value="1"/>
</dbReference>
<dbReference type="Gene3D" id="1.10.238.10">
    <property type="entry name" value="EF-hand"/>
    <property type="match status" value="2"/>
</dbReference>
<evidence type="ECO:0000259" key="6">
    <source>
        <dbReference type="PROSITE" id="PS50222"/>
    </source>
</evidence>
<comment type="similarity">
    <text evidence="5">Belongs to the troponin C family.</text>
</comment>
<name>A0A9N9QV25_9NEOP</name>
<keyword evidence="8" id="KW-1185">Reference proteome</keyword>
<dbReference type="PROSITE" id="PS50222">
    <property type="entry name" value="EF_HAND_2"/>
    <property type="match status" value="2"/>
</dbReference>
<dbReference type="InterPro" id="IPR002048">
    <property type="entry name" value="EF_hand_dom"/>
</dbReference>
<dbReference type="SMART" id="SM00054">
    <property type="entry name" value="EFh"/>
    <property type="match status" value="3"/>
</dbReference>
<keyword evidence="1" id="KW-0479">Metal-binding</keyword>
<evidence type="ECO:0000256" key="3">
    <source>
        <dbReference type="ARBA" id="ARBA00022837"/>
    </source>
</evidence>
<evidence type="ECO:0000256" key="1">
    <source>
        <dbReference type="ARBA" id="ARBA00022723"/>
    </source>
</evidence>